<dbReference type="GO" id="GO:0005615">
    <property type="term" value="C:extracellular space"/>
    <property type="evidence" value="ECO:0007669"/>
    <property type="project" value="TreeGrafter"/>
</dbReference>
<accession>A0AAW0ITU0</accession>
<dbReference type="Proteomes" id="UP001488838">
    <property type="component" value="Unassembled WGS sequence"/>
</dbReference>
<name>A0AAW0ITU0_MYOGA</name>
<evidence type="ECO:0000256" key="3">
    <source>
        <dbReference type="SAM" id="MobiDB-lite"/>
    </source>
</evidence>
<protein>
    <submittedName>
        <fullName evidence="4">Uncharacterized protein</fullName>
    </submittedName>
</protein>
<evidence type="ECO:0000256" key="1">
    <source>
        <dbReference type="ARBA" id="ARBA00006101"/>
    </source>
</evidence>
<dbReference type="GO" id="GO:0014016">
    <property type="term" value="P:neuroblast differentiation"/>
    <property type="evidence" value="ECO:0007669"/>
    <property type="project" value="TreeGrafter"/>
</dbReference>
<proteinExistence type="inferred from homology"/>
<evidence type="ECO:0000313" key="5">
    <source>
        <dbReference type="Proteomes" id="UP001488838"/>
    </source>
</evidence>
<dbReference type="GO" id="GO:0048018">
    <property type="term" value="F:receptor ligand activity"/>
    <property type="evidence" value="ECO:0007669"/>
    <property type="project" value="TreeGrafter"/>
</dbReference>
<feature type="region of interest" description="Disordered" evidence="3">
    <location>
        <begin position="88"/>
        <end position="116"/>
    </location>
</feature>
<keyword evidence="5" id="KW-1185">Reference proteome</keyword>
<sequence length="276" mass="30904">MPDTEYNSSAPKCRLFTATSFQGVYYKVERKGKYNNNEDIGQLPPQPEGGTCEVIAAHRCCNKNRIEERSQTVKCSCLPGKVAGTTRNRPSCVDARHKPARQEHIERKGHKDSDSTEDCEEKAHRCSLDLSCKSCVIDVSTVDGHPTVTSLHLDKLWLSVIEISITQDYKPKDGTTYEFCDIYSGPYSVMEGIFNLKLLVGPKAYKAATTLSTIDGAAPPGITWDWEQLTKSKNDTSKAGSVSYIRDGFHLIRVSAMWLMPLAHKRHKAYCRRILV</sequence>
<dbReference type="EMBL" id="JBBHLL010000094">
    <property type="protein sequence ID" value="KAK7817586.1"/>
    <property type="molecule type" value="Genomic_DNA"/>
</dbReference>
<keyword evidence="2" id="KW-0732">Signal</keyword>
<feature type="compositionally biased region" description="Basic and acidic residues" evidence="3">
    <location>
        <begin position="94"/>
        <end position="114"/>
    </location>
</feature>
<evidence type="ECO:0000256" key="2">
    <source>
        <dbReference type="ARBA" id="ARBA00022729"/>
    </source>
</evidence>
<dbReference type="Pfam" id="PF12020">
    <property type="entry name" value="TAFA"/>
    <property type="match status" value="1"/>
</dbReference>
<gene>
    <name evidence="4" type="ORF">U0070_024496</name>
</gene>
<dbReference type="InterPro" id="IPR020350">
    <property type="entry name" value="Chemokine-like_TAFA"/>
</dbReference>
<organism evidence="4 5">
    <name type="scientific">Myodes glareolus</name>
    <name type="common">Bank vole</name>
    <name type="synonym">Clethrionomys glareolus</name>
    <dbReference type="NCBI Taxonomy" id="447135"/>
    <lineage>
        <taxon>Eukaryota</taxon>
        <taxon>Metazoa</taxon>
        <taxon>Chordata</taxon>
        <taxon>Craniata</taxon>
        <taxon>Vertebrata</taxon>
        <taxon>Euteleostomi</taxon>
        <taxon>Mammalia</taxon>
        <taxon>Eutheria</taxon>
        <taxon>Euarchontoglires</taxon>
        <taxon>Glires</taxon>
        <taxon>Rodentia</taxon>
        <taxon>Myomorpha</taxon>
        <taxon>Muroidea</taxon>
        <taxon>Cricetidae</taxon>
        <taxon>Arvicolinae</taxon>
        <taxon>Myodes</taxon>
    </lineage>
</organism>
<dbReference type="AlphaFoldDB" id="A0AAW0ITU0"/>
<dbReference type="PANTHER" id="PTHR31770:SF2">
    <property type="entry name" value="CHEMOKINE-LIKE PROTEIN TAFA-1"/>
    <property type="match status" value="1"/>
</dbReference>
<dbReference type="PANTHER" id="PTHR31770">
    <property type="entry name" value="CHEMOKINE-LIKE PROTEIN TAFA FAMILY MEMBER"/>
    <property type="match status" value="1"/>
</dbReference>
<dbReference type="InterPro" id="IPR051743">
    <property type="entry name" value="TAFA_chemokine-like"/>
</dbReference>
<comment type="similarity">
    <text evidence="1">Belongs to the TAFA family.</text>
</comment>
<reference evidence="4 5" key="1">
    <citation type="journal article" date="2023" name="bioRxiv">
        <title>Conserved and derived expression patterns and positive selection on dental genes reveal complex evolutionary context of ever-growing rodent molars.</title>
        <authorList>
            <person name="Calamari Z.T."/>
            <person name="Song A."/>
            <person name="Cohen E."/>
            <person name="Akter M."/>
            <person name="Roy R.D."/>
            <person name="Hallikas O."/>
            <person name="Christensen M.M."/>
            <person name="Li P."/>
            <person name="Marangoni P."/>
            <person name="Jernvall J."/>
            <person name="Klein O.D."/>
        </authorList>
    </citation>
    <scope>NUCLEOTIDE SEQUENCE [LARGE SCALE GENOMIC DNA]</scope>
    <source>
        <strain evidence="4">V071</strain>
    </source>
</reference>
<comment type="caution">
    <text evidence="4">The sequence shown here is derived from an EMBL/GenBank/DDBJ whole genome shotgun (WGS) entry which is preliminary data.</text>
</comment>
<dbReference type="GO" id="GO:1902692">
    <property type="term" value="P:regulation of neuroblast proliferation"/>
    <property type="evidence" value="ECO:0007669"/>
    <property type="project" value="TreeGrafter"/>
</dbReference>
<evidence type="ECO:0000313" key="4">
    <source>
        <dbReference type="EMBL" id="KAK7817586.1"/>
    </source>
</evidence>